<proteinExistence type="predicted"/>
<evidence type="ECO:0000313" key="5">
    <source>
        <dbReference type="Proteomes" id="UP000070549"/>
    </source>
</evidence>
<evidence type="ECO:0000259" key="3">
    <source>
        <dbReference type="PROSITE" id="PS50977"/>
    </source>
</evidence>
<dbReference type="Proteomes" id="UP000070549">
    <property type="component" value="Unassembled WGS sequence"/>
</dbReference>
<dbReference type="Pfam" id="PF17932">
    <property type="entry name" value="TetR_C_24"/>
    <property type="match status" value="1"/>
</dbReference>
<protein>
    <recommendedName>
        <fullName evidence="3">HTH tetR-type domain-containing protein</fullName>
    </recommendedName>
</protein>
<keyword evidence="5" id="KW-1185">Reference proteome</keyword>
<evidence type="ECO:0000256" key="2">
    <source>
        <dbReference type="PROSITE-ProRule" id="PRU00335"/>
    </source>
</evidence>
<sequence>MTRKTTKERKKEIVEATLDLVGEKGIGSLGTSQIADRVGFSEAAIYKHFSSKKEVIRATIQTAGKNLIETLTGSIKNVDTDDNLVKLKKVFESHMKFIGDYPGITRLLFSDEIHFNEEDLRNDLFNIVTRYRSIIKDLLEQGIEKGQVRNDLDLDSAFTFYFGMIQSQILFWSLTGGEESLEDQASELWKLFRKLVAVRGA</sequence>
<name>A0A133VFK1_9EURY</name>
<evidence type="ECO:0000256" key="1">
    <source>
        <dbReference type="ARBA" id="ARBA00023125"/>
    </source>
</evidence>
<dbReference type="EMBL" id="LHYC01000028">
    <property type="protein sequence ID" value="KXB05212.1"/>
    <property type="molecule type" value="Genomic_DNA"/>
</dbReference>
<dbReference type="PRINTS" id="PR00455">
    <property type="entry name" value="HTHTETR"/>
</dbReference>
<dbReference type="GO" id="GO:0003677">
    <property type="term" value="F:DNA binding"/>
    <property type="evidence" value="ECO:0007669"/>
    <property type="project" value="UniProtKB-UniRule"/>
</dbReference>
<dbReference type="InterPro" id="IPR036271">
    <property type="entry name" value="Tet_transcr_reg_TetR-rel_C_sf"/>
</dbReference>
<dbReference type="AlphaFoldDB" id="A0A133VFK1"/>
<dbReference type="InterPro" id="IPR050624">
    <property type="entry name" value="HTH-type_Tx_Regulator"/>
</dbReference>
<dbReference type="SUPFAM" id="SSF46689">
    <property type="entry name" value="Homeodomain-like"/>
    <property type="match status" value="1"/>
</dbReference>
<evidence type="ECO:0000313" key="4">
    <source>
        <dbReference type="EMBL" id="KXB05212.1"/>
    </source>
</evidence>
<organism evidence="4 5">
    <name type="scientific">candidate division MSBL1 archaeon SCGC-AAA382A03</name>
    <dbReference type="NCBI Taxonomy" id="1698278"/>
    <lineage>
        <taxon>Archaea</taxon>
        <taxon>Methanobacteriati</taxon>
        <taxon>Methanobacteriota</taxon>
        <taxon>candidate division MSBL1</taxon>
    </lineage>
</organism>
<keyword evidence="1 2" id="KW-0238">DNA-binding</keyword>
<dbReference type="SUPFAM" id="SSF48498">
    <property type="entry name" value="Tetracyclin repressor-like, C-terminal domain"/>
    <property type="match status" value="1"/>
</dbReference>
<accession>A0A133VFK1</accession>
<dbReference type="InterPro" id="IPR009057">
    <property type="entry name" value="Homeodomain-like_sf"/>
</dbReference>
<dbReference type="Pfam" id="PF00440">
    <property type="entry name" value="TetR_N"/>
    <property type="match status" value="1"/>
</dbReference>
<dbReference type="PANTHER" id="PTHR43479">
    <property type="entry name" value="ACREF/ENVCD OPERON REPRESSOR-RELATED"/>
    <property type="match status" value="1"/>
</dbReference>
<gene>
    <name evidence="4" type="ORF">AKJ49_01240</name>
</gene>
<dbReference type="PROSITE" id="PS50977">
    <property type="entry name" value="HTH_TETR_2"/>
    <property type="match status" value="1"/>
</dbReference>
<dbReference type="InterPro" id="IPR001647">
    <property type="entry name" value="HTH_TetR"/>
</dbReference>
<comment type="caution">
    <text evidence="4">The sequence shown here is derived from an EMBL/GenBank/DDBJ whole genome shotgun (WGS) entry which is preliminary data.</text>
</comment>
<feature type="domain" description="HTH tetR-type" evidence="3">
    <location>
        <begin position="7"/>
        <end position="67"/>
    </location>
</feature>
<dbReference type="Gene3D" id="1.10.357.10">
    <property type="entry name" value="Tetracycline Repressor, domain 2"/>
    <property type="match status" value="1"/>
</dbReference>
<dbReference type="PANTHER" id="PTHR43479:SF11">
    <property type="entry name" value="ACREF_ENVCD OPERON REPRESSOR-RELATED"/>
    <property type="match status" value="1"/>
</dbReference>
<reference evidence="4" key="1">
    <citation type="journal article" date="2016" name="Sci. Rep.">
        <title>Metabolic traits of an uncultured archaeal lineage -MSBL1- from brine pools of the Red Sea.</title>
        <authorList>
            <person name="Mwirichia R."/>
            <person name="Alam I."/>
            <person name="Rashid M."/>
            <person name="Vinu M."/>
            <person name="Ba-Alawi W."/>
            <person name="Anthony Kamau A."/>
            <person name="Kamanda Ngugi D."/>
            <person name="Goker M."/>
            <person name="Klenk H.P."/>
            <person name="Bajic V."/>
            <person name="Stingl U."/>
        </authorList>
    </citation>
    <scope>NUCLEOTIDE SEQUENCE [LARGE SCALE GENOMIC DNA]</scope>
    <source>
        <strain evidence="4">SCGC-AAA382A03</strain>
    </source>
</reference>
<dbReference type="InterPro" id="IPR041490">
    <property type="entry name" value="KstR2_TetR_C"/>
</dbReference>
<feature type="DNA-binding region" description="H-T-H motif" evidence="2">
    <location>
        <begin position="30"/>
        <end position="49"/>
    </location>
</feature>